<organism evidence="8 9">
    <name type="scientific">Chlorella sorokiniana</name>
    <name type="common">Freshwater green alga</name>
    <dbReference type="NCBI Taxonomy" id="3076"/>
    <lineage>
        <taxon>Eukaryota</taxon>
        <taxon>Viridiplantae</taxon>
        <taxon>Chlorophyta</taxon>
        <taxon>core chlorophytes</taxon>
        <taxon>Trebouxiophyceae</taxon>
        <taxon>Chlorellales</taxon>
        <taxon>Chlorellaceae</taxon>
        <taxon>Chlorella clade</taxon>
        <taxon>Chlorella</taxon>
    </lineage>
</organism>
<evidence type="ECO:0000256" key="6">
    <source>
        <dbReference type="ARBA" id="ARBA00025284"/>
    </source>
</evidence>
<evidence type="ECO:0000313" key="9">
    <source>
        <dbReference type="Proteomes" id="UP000239899"/>
    </source>
</evidence>
<feature type="transmembrane region" description="Helical" evidence="7">
    <location>
        <begin position="83"/>
        <end position="104"/>
    </location>
</feature>
<evidence type="ECO:0000256" key="3">
    <source>
        <dbReference type="ARBA" id="ARBA00022692"/>
    </source>
</evidence>
<dbReference type="GO" id="GO:0005886">
    <property type="term" value="C:plasma membrane"/>
    <property type="evidence" value="ECO:0007669"/>
    <property type="project" value="UniProtKB-SubCell"/>
</dbReference>
<comment type="function">
    <text evidence="6 7">Acts as a Mg(2+) transporter. Can also transport other divalent cations such as Fe(2+), Sr(2+), Ba(2+), Mn(2+) and Co(2+) but to a much less extent than Mg(2+).</text>
</comment>
<feature type="transmembrane region" description="Helical" evidence="7">
    <location>
        <begin position="204"/>
        <end position="226"/>
    </location>
</feature>
<accession>A0A2P6TQ37</accession>
<comment type="caution">
    <text evidence="8">The sequence shown here is derived from an EMBL/GenBank/DDBJ whole genome shotgun (WGS) entry which is preliminary data.</text>
</comment>
<evidence type="ECO:0000256" key="1">
    <source>
        <dbReference type="ARBA" id="ARBA00004141"/>
    </source>
</evidence>
<feature type="transmembrane region" description="Helical" evidence="7">
    <location>
        <begin position="238"/>
        <end position="255"/>
    </location>
</feature>
<keyword evidence="7" id="KW-0460">Magnesium</keyword>
<feature type="transmembrane region" description="Helical" evidence="7">
    <location>
        <begin position="110"/>
        <end position="129"/>
    </location>
</feature>
<dbReference type="AlphaFoldDB" id="A0A2P6TQ37"/>
<dbReference type="GO" id="GO:0015095">
    <property type="term" value="F:magnesium ion transmembrane transporter activity"/>
    <property type="evidence" value="ECO:0007669"/>
    <property type="project" value="UniProtKB-UniRule"/>
</dbReference>
<name>A0A2P6TQ37_CHLSO</name>
<gene>
    <name evidence="8" type="ORF">C2E21_4914</name>
</gene>
<feature type="transmembrane region" description="Helical" evidence="7">
    <location>
        <begin position="136"/>
        <end position="155"/>
    </location>
</feature>
<reference evidence="8 9" key="1">
    <citation type="journal article" date="2018" name="Plant J.">
        <title>Genome sequences of Chlorella sorokiniana UTEX 1602 and Micractinium conductrix SAG 241.80: implications to maltose excretion by a green alga.</title>
        <authorList>
            <person name="Arriola M.B."/>
            <person name="Velmurugan N."/>
            <person name="Zhang Y."/>
            <person name="Plunkett M.H."/>
            <person name="Hondzo H."/>
            <person name="Barney B.M."/>
        </authorList>
    </citation>
    <scope>NUCLEOTIDE SEQUENCE [LARGE SCALE GENOMIC DNA]</scope>
    <source>
        <strain evidence="9">UTEX 1602</strain>
    </source>
</reference>
<proteinExistence type="inferred from homology"/>
<sequence length="401" mass="41063">MAAEGAAGGAAGAAHSAGHAAQLAAAAAAGGGMSEQSIGLALALSSSLFIGSSFVIKKRGLRRAGASGLRAGSGGYSYLREPLWWLGLGTMAAGEVANFAAYAFAPAILVTPLGALSIIVSAVLAHYLLSEKLNAFGVVGCLLCIAGSLAIVLHAPEERPITSVLQVWALAMQPWFLLYVAAALGSTLYLIFRVPAEVQTSNILVYVAICSIVGSLSVMSCKALGIALKLSFEGNNQFIFPQTYFFVLVVASAVVTQMNYLNKALDLFNTAVVTPIYYVMFTAATIAASMIMMREQQTLAQLLTEVSGFVTIICGTFLLSTTKDVDLPLEAFWQLLIRGNSGGGGAANGLGGLSSAGSRTGLVALATDEEAAEAGGVELASAAGTAVGAKAVPSRRGVTPR</sequence>
<dbReference type="PANTHER" id="PTHR12570:SF91">
    <property type="entry name" value="MAGNESIUM TRANSPORTER-RELATED"/>
    <property type="match status" value="1"/>
</dbReference>
<evidence type="ECO:0000256" key="7">
    <source>
        <dbReference type="RuleBase" id="RU363078"/>
    </source>
</evidence>
<dbReference type="OrthoDB" id="6428174at2759"/>
<dbReference type="PANTHER" id="PTHR12570">
    <property type="match status" value="1"/>
</dbReference>
<dbReference type="EMBL" id="LHPG02000009">
    <property type="protein sequence ID" value="PRW56147.1"/>
    <property type="molecule type" value="Genomic_DNA"/>
</dbReference>
<feature type="transmembrane region" description="Helical" evidence="7">
    <location>
        <begin position="299"/>
        <end position="319"/>
    </location>
</feature>
<dbReference type="InterPro" id="IPR008521">
    <property type="entry name" value="Mg_trans_NIPA"/>
</dbReference>
<feature type="transmembrane region" description="Helical" evidence="7">
    <location>
        <begin position="175"/>
        <end position="192"/>
    </location>
</feature>
<dbReference type="GO" id="GO:0005769">
    <property type="term" value="C:early endosome"/>
    <property type="evidence" value="ECO:0007669"/>
    <property type="project" value="UniProtKB-SubCell"/>
</dbReference>
<keyword evidence="9" id="KW-1185">Reference proteome</keyword>
<keyword evidence="7" id="KW-0967">Endosome</keyword>
<comment type="similarity">
    <text evidence="2 7">Belongs to the NIPA (TC 2.A.7) family.</text>
</comment>
<keyword evidence="5 7" id="KW-0472">Membrane</keyword>
<feature type="transmembrane region" description="Helical" evidence="7">
    <location>
        <begin position="267"/>
        <end position="293"/>
    </location>
</feature>
<keyword evidence="3 7" id="KW-0812">Transmembrane</keyword>
<evidence type="ECO:0000256" key="4">
    <source>
        <dbReference type="ARBA" id="ARBA00022989"/>
    </source>
</evidence>
<feature type="transmembrane region" description="Helical" evidence="7">
    <location>
        <begin position="36"/>
        <end position="56"/>
    </location>
</feature>
<evidence type="ECO:0000256" key="2">
    <source>
        <dbReference type="ARBA" id="ARBA00007001"/>
    </source>
</evidence>
<protein>
    <recommendedName>
        <fullName evidence="7">Probable magnesium transporter</fullName>
    </recommendedName>
</protein>
<dbReference type="Proteomes" id="UP000239899">
    <property type="component" value="Unassembled WGS sequence"/>
</dbReference>
<dbReference type="Pfam" id="PF05653">
    <property type="entry name" value="Mg_trans_NIPA"/>
    <property type="match status" value="1"/>
</dbReference>
<evidence type="ECO:0000313" key="8">
    <source>
        <dbReference type="EMBL" id="PRW56147.1"/>
    </source>
</evidence>
<comment type="subunit">
    <text evidence="7">Homodimer.</text>
</comment>
<dbReference type="InterPro" id="IPR037185">
    <property type="entry name" value="EmrE-like"/>
</dbReference>
<keyword evidence="4 7" id="KW-1133">Transmembrane helix</keyword>
<dbReference type="SUPFAM" id="SSF103481">
    <property type="entry name" value="Multidrug resistance efflux transporter EmrE"/>
    <property type="match status" value="1"/>
</dbReference>
<dbReference type="STRING" id="3076.A0A2P6TQ37"/>
<keyword evidence="7" id="KW-1003">Cell membrane</keyword>
<keyword evidence="7" id="KW-0813">Transport</keyword>
<keyword evidence="7" id="KW-0406">Ion transport</keyword>
<evidence type="ECO:0000256" key="5">
    <source>
        <dbReference type="ARBA" id="ARBA00023136"/>
    </source>
</evidence>
<comment type="subcellular location">
    <subcellularLocation>
        <location evidence="7">Cell membrane</location>
        <topology evidence="7">Multi-pass membrane protein</topology>
    </subcellularLocation>
    <subcellularLocation>
        <location evidence="7">Early endosome</location>
    </subcellularLocation>
    <subcellularLocation>
        <location evidence="1">Membrane</location>
        <topology evidence="1">Multi-pass membrane protein</topology>
    </subcellularLocation>
</comment>